<feature type="domain" description="Flavin reductase like" evidence="5">
    <location>
        <begin position="21"/>
        <end position="167"/>
    </location>
</feature>
<dbReference type="SUPFAM" id="SSF50475">
    <property type="entry name" value="FMN-binding split barrel"/>
    <property type="match status" value="1"/>
</dbReference>
<dbReference type="Gene3D" id="2.30.110.10">
    <property type="entry name" value="Electron Transport, Fmn-binding Protein, Chain A"/>
    <property type="match status" value="1"/>
</dbReference>
<reference evidence="6" key="1">
    <citation type="submission" date="2023-05" db="EMBL/GenBank/DDBJ databases">
        <title>Streptantibioticus silvisoli sp. nov., acidotolerant actinomycetes 1 from pine litter.</title>
        <authorList>
            <person name="Swiecimska M."/>
            <person name="Golinska P."/>
            <person name="Sangal V."/>
            <person name="Wachnowicz B."/>
            <person name="Goodfellow M."/>
        </authorList>
    </citation>
    <scope>NUCLEOTIDE SEQUENCE</scope>
    <source>
        <strain evidence="6">SL13</strain>
    </source>
</reference>
<organism evidence="6">
    <name type="scientific">Streptantibioticus silvisoli</name>
    <dbReference type="NCBI Taxonomy" id="2705255"/>
    <lineage>
        <taxon>Bacteria</taxon>
        <taxon>Bacillati</taxon>
        <taxon>Actinomycetota</taxon>
        <taxon>Actinomycetes</taxon>
        <taxon>Kitasatosporales</taxon>
        <taxon>Streptomycetaceae</taxon>
        <taxon>Streptantibioticus</taxon>
    </lineage>
</organism>
<evidence type="ECO:0000313" key="6">
    <source>
        <dbReference type="EMBL" id="MDI5973975.1"/>
    </source>
</evidence>
<dbReference type="PANTHER" id="PTHR33798">
    <property type="entry name" value="FLAVOPROTEIN OXYGENASE"/>
    <property type="match status" value="1"/>
</dbReference>
<accession>A0AA90HA08</accession>
<evidence type="ECO:0000259" key="5">
    <source>
        <dbReference type="SMART" id="SM00903"/>
    </source>
</evidence>
<comment type="similarity">
    <text evidence="4">Belongs to the flavoredoxin family.</text>
</comment>
<proteinExistence type="inferred from homology"/>
<comment type="caution">
    <text evidence="6">The sequence shown here is derived from an EMBL/GenBank/DDBJ whole genome shotgun (WGS) entry which is preliminary data.</text>
</comment>
<dbReference type="GO" id="GO:0010181">
    <property type="term" value="F:FMN binding"/>
    <property type="evidence" value="ECO:0007669"/>
    <property type="project" value="InterPro"/>
</dbReference>
<dbReference type="InterPro" id="IPR012349">
    <property type="entry name" value="Split_barrel_FMN-bd"/>
</dbReference>
<dbReference type="RefSeq" id="WP_271313418.1">
    <property type="nucleotide sequence ID" value="NZ_JABXJJ020000057.1"/>
</dbReference>
<comment type="cofactor">
    <cofactor evidence="1">
        <name>FMN</name>
        <dbReference type="ChEBI" id="CHEBI:58210"/>
    </cofactor>
</comment>
<protein>
    <submittedName>
        <fullName evidence="6">Flavin reductase family protein</fullName>
        <ecNumber evidence="6">1.5.1.-</ecNumber>
    </submittedName>
</protein>
<dbReference type="EC" id="1.5.1.-" evidence="6"/>
<evidence type="ECO:0000256" key="1">
    <source>
        <dbReference type="ARBA" id="ARBA00001917"/>
    </source>
</evidence>
<dbReference type="AlphaFoldDB" id="A0AA90HA08"/>
<evidence type="ECO:0000256" key="2">
    <source>
        <dbReference type="ARBA" id="ARBA00022630"/>
    </source>
</evidence>
<keyword evidence="6" id="KW-0560">Oxidoreductase</keyword>
<keyword evidence="3" id="KW-0288">FMN</keyword>
<dbReference type="GO" id="GO:0016646">
    <property type="term" value="F:oxidoreductase activity, acting on the CH-NH group of donors, NAD or NADP as acceptor"/>
    <property type="evidence" value="ECO:0007669"/>
    <property type="project" value="UniProtKB-ARBA"/>
</dbReference>
<sequence>MVVSVIPATVTDEERRTMLLGSIVPRPIAWTSTVSSSGVRNFAPFNFFTVVSNTPPMLSLTLECKQDGSEKDTLVNIKETGEFVVNVVSAPLIREMVLTSHGHHRDVDEFAVAKVTPVPSQTVSAPRVAEAPISMECKLVRITRPGSDSVVIGRVERFHFDESVIDTELHISPSVLCPVGRLGRTFSAIRSTSDICA</sequence>
<keyword evidence="2" id="KW-0285">Flavoprotein</keyword>
<dbReference type="SMART" id="SM00903">
    <property type="entry name" value="Flavin_Reduct"/>
    <property type="match status" value="1"/>
</dbReference>
<gene>
    <name evidence="6" type="ORF">POF50_032315</name>
</gene>
<name>A0AA90HA08_9ACTN</name>
<dbReference type="PANTHER" id="PTHR33798:SF5">
    <property type="entry name" value="FLAVIN REDUCTASE LIKE DOMAIN-CONTAINING PROTEIN"/>
    <property type="match status" value="1"/>
</dbReference>
<dbReference type="EMBL" id="JABXJJ020000057">
    <property type="protein sequence ID" value="MDI5973975.1"/>
    <property type="molecule type" value="Genomic_DNA"/>
</dbReference>
<evidence type="ECO:0000256" key="4">
    <source>
        <dbReference type="ARBA" id="ARBA00038054"/>
    </source>
</evidence>
<dbReference type="InterPro" id="IPR002563">
    <property type="entry name" value="Flavin_Rdtase-like_dom"/>
</dbReference>
<evidence type="ECO:0000256" key="3">
    <source>
        <dbReference type="ARBA" id="ARBA00022643"/>
    </source>
</evidence>
<dbReference type="Pfam" id="PF01613">
    <property type="entry name" value="Flavin_Reduct"/>
    <property type="match status" value="1"/>
</dbReference>